<protein>
    <submittedName>
        <fullName evidence="2">Uncharacterized protein</fullName>
    </submittedName>
</protein>
<feature type="transmembrane region" description="Helical" evidence="1">
    <location>
        <begin position="63"/>
        <end position="84"/>
    </location>
</feature>
<keyword evidence="1" id="KW-0472">Membrane</keyword>
<evidence type="ECO:0000313" key="3">
    <source>
        <dbReference type="Proteomes" id="UP001596091"/>
    </source>
</evidence>
<dbReference type="RefSeq" id="WP_263332340.1">
    <property type="nucleotide sequence ID" value="NZ_JAGSYH010000001.1"/>
</dbReference>
<proteinExistence type="predicted"/>
<gene>
    <name evidence="2" type="ORF">ACFPT7_21520</name>
</gene>
<feature type="transmembrane region" description="Helical" evidence="1">
    <location>
        <begin position="125"/>
        <end position="147"/>
    </location>
</feature>
<feature type="transmembrane region" description="Helical" evidence="1">
    <location>
        <begin position="32"/>
        <end position="51"/>
    </location>
</feature>
<organism evidence="2 3">
    <name type="scientific">Acidicapsa dinghuensis</name>
    <dbReference type="NCBI Taxonomy" id="2218256"/>
    <lineage>
        <taxon>Bacteria</taxon>
        <taxon>Pseudomonadati</taxon>
        <taxon>Acidobacteriota</taxon>
        <taxon>Terriglobia</taxon>
        <taxon>Terriglobales</taxon>
        <taxon>Acidobacteriaceae</taxon>
        <taxon>Acidicapsa</taxon>
    </lineage>
</organism>
<evidence type="ECO:0000313" key="2">
    <source>
        <dbReference type="EMBL" id="MFC5864902.1"/>
    </source>
</evidence>
<evidence type="ECO:0000256" key="1">
    <source>
        <dbReference type="SAM" id="Phobius"/>
    </source>
</evidence>
<comment type="caution">
    <text evidence="2">The sequence shown here is derived from an EMBL/GenBank/DDBJ whole genome shotgun (WGS) entry which is preliminary data.</text>
</comment>
<keyword evidence="1" id="KW-1133">Transmembrane helix</keyword>
<keyword evidence="3" id="KW-1185">Reference proteome</keyword>
<sequence>MAQGSMFPDLNTAYAGGGVYEPEVKYKLYDSGAVSVATFLGGPIAGAALMAMNYRKLGKTGAAMGALGVGVIGMALGIAVGYLLPSGASYAVPIALIYGMRQFAEKTQGDLIEEHTERGGQLGSMVIPVALGLAILIPVLAAIFLPVMMQPHNQVRVGTKDMVVYTGQASRQDADDLGQELKRVGYFQDQGAEVFLDKDAKGATISLVVKDGWWDKPGAMDAADEVARQVAKSVGGFPVRVRLVDIHKQVKKSGSVGHSYAGPDDIYFYDDATQENASALMEAMRRNGDLRGSGDTTLLRKRDGVTQISYVLGMPYWNEAARVRGFEQSTRAVAYSVGGLPVTMRLTDNSLNSEFEEVVR</sequence>
<keyword evidence="1" id="KW-0812">Transmembrane</keyword>
<dbReference type="Proteomes" id="UP001596091">
    <property type="component" value="Unassembled WGS sequence"/>
</dbReference>
<accession>A0ABW1EMB0</accession>
<name>A0ABW1EMB0_9BACT</name>
<reference evidence="3" key="1">
    <citation type="journal article" date="2019" name="Int. J. Syst. Evol. Microbiol.">
        <title>The Global Catalogue of Microorganisms (GCM) 10K type strain sequencing project: providing services to taxonomists for standard genome sequencing and annotation.</title>
        <authorList>
            <consortium name="The Broad Institute Genomics Platform"/>
            <consortium name="The Broad Institute Genome Sequencing Center for Infectious Disease"/>
            <person name="Wu L."/>
            <person name="Ma J."/>
        </authorList>
    </citation>
    <scope>NUCLEOTIDE SEQUENCE [LARGE SCALE GENOMIC DNA]</scope>
    <source>
        <strain evidence="3">JCM 4087</strain>
    </source>
</reference>
<dbReference type="EMBL" id="JBHSPH010000010">
    <property type="protein sequence ID" value="MFC5864902.1"/>
    <property type="molecule type" value="Genomic_DNA"/>
</dbReference>